<keyword evidence="3" id="KW-0809">Transit peptide</keyword>
<evidence type="ECO:0000256" key="6">
    <source>
        <dbReference type="SAM" id="SignalP"/>
    </source>
</evidence>
<feature type="chain" id="PRO_5045185822" description="allene-oxide cyclase" evidence="6">
    <location>
        <begin position="19"/>
        <end position="154"/>
    </location>
</feature>
<dbReference type="InterPro" id="IPR009410">
    <property type="entry name" value="Allene_ox_cyc"/>
</dbReference>
<organism evidence="7 8">
    <name type="scientific">Mycolicibacterium sphagni</name>
    <dbReference type="NCBI Taxonomy" id="1786"/>
    <lineage>
        <taxon>Bacteria</taxon>
        <taxon>Bacillati</taxon>
        <taxon>Actinomycetota</taxon>
        <taxon>Actinomycetes</taxon>
        <taxon>Mycobacteriales</taxon>
        <taxon>Mycobacteriaceae</taxon>
        <taxon>Mycolicibacterium</taxon>
    </lineage>
</organism>
<comment type="similarity">
    <text evidence="1">Belongs to the allene oxide cyclase family.</text>
</comment>
<dbReference type="InterPro" id="IPR044859">
    <property type="entry name" value="Allene_oxi_cyc_Dirigent"/>
</dbReference>
<dbReference type="EMBL" id="VBSB01000008">
    <property type="protein sequence ID" value="NTY60443.1"/>
    <property type="molecule type" value="Genomic_DNA"/>
</dbReference>
<dbReference type="PROSITE" id="PS51257">
    <property type="entry name" value="PROKAR_LIPOPROTEIN"/>
    <property type="match status" value="1"/>
</dbReference>
<dbReference type="EC" id="5.3.99.6" evidence="2"/>
<proteinExistence type="inferred from homology"/>
<dbReference type="Gene3D" id="2.40.480.10">
    <property type="entry name" value="Allene oxide cyclase-like"/>
    <property type="match status" value="1"/>
</dbReference>
<evidence type="ECO:0000313" key="8">
    <source>
        <dbReference type="Proteomes" id="UP000708347"/>
    </source>
</evidence>
<evidence type="ECO:0000256" key="3">
    <source>
        <dbReference type="ARBA" id="ARBA00022946"/>
    </source>
</evidence>
<dbReference type="RefSeq" id="WP_174398263.1">
    <property type="nucleotide sequence ID" value="NZ_VBSB01000008.1"/>
</dbReference>
<dbReference type="PANTHER" id="PTHR31843:SF11">
    <property type="entry name" value="ALLENE OXIDE CYCLASE 4, CHLOROPLASTIC"/>
    <property type="match status" value="1"/>
</dbReference>
<keyword evidence="6" id="KW-0732">Signal</keyword>
<dbReference type="PANTHER" id="PTHR31843">
    <property type="entry name" value="ALLENE OXIDE CYCLASE 4, CHLOROPLASTIC"/>
    <property type="match status" value="1"/>
</dbReference>
<dbReference type="InterPro" id="IPR034871">
    <property type="entry name" value="Allene_oxi_cyc_sf"/>
</dbReference>
<dbReference type="SUPFAM" id="SSF141493">
    <property type="entry name" value="Allene oxide cyclase-like"/>
    <property type="match status" value="1"/>
</dbReference>
<evidence type="ECO:0000256" key="2">
    <source>
        <dbReference type="ARBA" id="ARBA00012209"/>
    </source>
</evidence>
<keyword evidence="8" id="KW-1185">Reference proteome</keyword>
<evidence type="ECO:0000256" key="5">
    <source>
        <dbReference type="ARBA" id="ARBA00049891"/>
    </source>
</evidence>
<evidence type="ECO:0000256" key="1">
    <source>
        <dbReference type="ARBA" id="ARBA00007982"/>
    </source>
</evidence>
<dbReference type="Proteomes" id="UP000708347">
    <property type="component" value="Unassembled WGS sequence"/>
</dbReference>
<accession>A0ABX2JRV5</accession>
<reference evidence="7 8" key="1">
    <citation type="submission" date="2019-05" db="EMBL/GenBank/DDBJ databases">
        <title>Mycolicibacterium sphagni ENV482 genome assembly.</title>
        <authorList>
            <person name="Chen W."/>
            <person name="Faulkner N.W."/>
            <person name="Hyman M.R."/>
        </authorList>
    </citation>
    <scope>NUCLEOTIDE SEQUENCE [LARGE SCALE GENOMIC DNA]</scope>
    <source>
        <strain evidence="7 8">ENV482</strain>
    </source>
</reference>
<name>A0ABX2JRV5_9MYCO</name>
<keyword evidence="4" id="KW-0413">Isomerase</keyword>
<protein>
    <recommendedName>
        <fullName evidence="2">allene-oxide cyclase</fullName>
        <ecNumber evidence="2">5.3.99.6</ecNumber>
    </recommendedName>
</protein>
<evidence type="ECO:0000256" key="4">
    <source>
        <dbReference type="ARBA" id="ARBA00023235"/>
    </source>
</evidence>
<feature type="signal peptide" evidence="6">
    <location>
        <begin position="1"/>
        <end position="18"/>
    </location>
</feature>
<comment type="caution">
    <text evidence="7">The sequence shown here is derived from an EMBL/GenBank/DDBJ whole genome shotgun (WGS) entry which is preliminary data.</text>
</comment>
<comment type="catalytic activity">
    <reaction evidence="5">
        <text>(9Z,13S,15Z)-12,13-epoxyoctadeca-9,11,15-trienoate = (9S,13S,15Z)-12-oxophyto-10,15-dienoate</text>
        <dbReference type="Rhea" id="RHEA:22592"/>
        <dbReference type="ChEBI" id="CHEBI:36438"/>
        <dbReference type="ChEBI" id="CHEBI:57411"/>
        <dbReference type="EC" id="5.3.99.6"/>
    </reaction>
</comment>
<dbReference type="Pfam" id="PF06351">
    <property type="entry name" value="Allene_ox_cyc"/>
    <property type="match status" value="1"/>
</dbReference>
<gene>
    <name evidence="7" type="ORF">FEG63_12895</name>
</gene>
<sequence length="154" mass="16402">MTSHRALLLILLSTTAVAGAGCAKPVEPKSTTLHVIEHAETDTLQHVGKPDEKDSLGDILAFYNPLYDESNANKVGTSSGACFRTAIGSAYECIWTATVPGGQLTAEGPFYDGKDSTLAITGGTGDYDQARGQMALHSRNAQGTEYDFIYSIKR</sequence>
<evidence type="ECO:0000313" key="7">
    <source>
        <dbReference type="EMBL" id="NTY60443.1"/>
    </source>
</evidence>